<protein>
    <submittedName>
        <fullName evidence="2">SIS domain-containing protein</fullName>
    </submittedName>
</protein>
<dbReference type="EMBL" id="JAQAGZ010000005">
    <property type="protein sequence ID" value="MCZ8512731.1"/>
    <property type="molecule type" value="Genomic_DNA"/>
</dbReference>
<dbReference type="InterPro" id="IPR046348">
    <property type="entry name" value="SIS_dom_sf"/>
</dbReference>
<comment type="caution">
    <text evidence="2">The sequence shown here is derived from an EMBL/GenBank/DDBJ whole genome shotgun (WGS) entry which is preliminary data.</text>
</comment>
<proteinExistence type="predicted"/>
<dbReference type="Pfam" id="PF13580">
    <property type="entry name" value="SIS_2"/>
    <property type="match status" value="1"/>
</dbReference>
<dbReference type="InterPro" id="IPR001347">
    <property type="entry name" value="SIS_dom"/>
</dbReference>
<dbReference type="PROSITE" id="PS51464">
    <property type="entry name" value="SIS"/>
    <property type="match status" value="1"/>
</dbReference>
<name>A0ABT4Q7C4_9BACL</name>
<dbReference type="Gene3D" id="3.40.50.10490">
    <property type="entry name" value="Glucose-6-phosphate isomerase like protein, domain 1"/>
    <property type="match status" value="1"/>
</dbReference>
<reference evidence="2 3" key="1">
    <citation type="submission" date="2022-12" db="EMBL/GenBank/DDBJ databases">
        <title>Draft genome sequence of Paenibacillus sp. dW9.</title>
        <authorList>
            <person name="Choi E.-W."/>
            <person name="Kim D.-U."/>
        </authorList>
    </citation>
    <scope>NUCLEOTIDE SEQUENCE [LARGE SCALE GENOMIC DNA]</scope>
    <source>
        <strain evidence="3">dW9</strain>
    </source>
</reference>
<dbReference type="RefSeq" id="WP_269881179.1">
    <property type="nucleotide sequence ID" value="NZ_JAQAGZ010000005.1"/>
</dbReference>
<organism evidence="2 3">
    <name type="scientific">Paenibacillus gyeongsangnamensis</name>
    <dbReference type="NCBI Taxonomy" id="3388067"/>
    <lineage>
        <taxon>Bacteria</taxon>
        <taxon>Bacillati</taxon>
        <taxon>Bacillota</taxon>
        <taxon>Bacilli</taxon>
        <taxon>Bacillales</taxon>
        <taxon>Paenibacillaceae</taxon>
        <taxon>Paenibacillus</taxon>
    </lineage>
</organism>
<gene>
    <name evidence="2" type="ORF">O9H85_09950</name>
</gene>
<sequence>MEAAKAGVMTQYFHKIIQHLEVLHQEEQHPVRAAARMLADHIKQDRLVYAYGPGGHSNLGSQEIFFRAGGLMHISAILDEGTLLSGGALRSMAMERTPGYGRIVLDDYGLGEGDLLILINAYGINAALIDAALEAKARGVKTIGVTSVRHAKATPPDHPARHPSKQNLYELVDLVLDSRIEVGDAVVEIEGLDQRVAAMSTFANAFLLNSLVAETVDLLVQEGVHPPIWMSGNASGGDAANARFIERFKGRIKKL</sequence>
<keyword evidence="3" id="KW-1185">Reference proteome</keyword>
<evidence type="ECO:0000313" key="2">
    <source>
        <dbReference type="EMBL" id="MCZ8512731.1"/>
    </source>
</evidence>
<dbReference type="Proteomes" id="UP001527882">
    <property type="component" value="Unassembled WGS sequence"/>
</dbReference>
<evidence type="ECO:0000313" key="3">
    <source>
        <dbReference type="Proteomes" id="UP001527882"/>
    </source>
</evidence>
<dbReference type="NCBIfam" id="NF002805">
    <property type="entry name" value="PRK02947.1"/>
    <property type="match status" value="1"/>
</dbReference>
<accession>A0ABT4Q7C4</accession>
<dbReference type="SUPFAM" id="SSF53697">
    <property type="entry name" value="SIS domain"/>
    <property type="match status" value="1"/>
</dbReference>
<evidence type="ECO:0000259" key="1">
    <source>
        <dbReference type="PROSITE" id="PS51464"/>
    </source>
</evidence>
<feature type="domain" description="SIS" evidence="1">
    <location>
        <begin position="38"/>
        <end position="221"/>
    </location>
</feature>